<evidence type="ECO:0000256" key="1">
    <source>
        <dbReference type="ARBA" id="ARBA00004236"/>
    </source>
</evidence>
<feature type="compositionally biased region" description="Polar residues" evidence="7">
    <location>
        <begin position="370"/>
        <end position="381"/>
    </location>
</feature>
<sequence>MSQTLTRSQPALTANGNPKYAITMIALHGRAFAPTVLVADGADTPDVVPLDAVCSLMRQFGGLELHSIDVLSIGSRTPMNGNYTPRYDQIVGDRPAVGERRTWLVLRLNPQACLDALTYRGSLSEATATATERIRQAAVRAGCRASTCSSDELDAATRILLGGHDLDDYQPHWSHLQVGTEYVTPYRIAGTDLTSRLLNDVWTIRSTHTATLIRLTRNADATISAAALVRIHTTKPVPHPPLSKLNPVHGQTSSALLAMLPLGHRSLQLPLAPRRIQTTPAHHVARLSDNRTLILPVGPSGFIVGMAASGQPWLMSLLDPLKFTRVAINTSIEVAQRLLLRATAAGAVAAVDTDRPESWEPICDERLTLTSGGDQKTNAPLTVSDRQDRRDQQAVGGERGHGLVTINSVNPSTSDIVITQTSPTEMVLRMPGGREIMLTIMRPRNESQVLGHLLKGKSR</sequence>
<keyword evidence="5" id="KW-1133">Transmembrane helix</keyword>
<dbReference type="InterPro" id="IPR050051">
    <property type="entry name" value="EccE_dom"/>
</dbReference>
<evidence type="ECO:0000313" key="10">
    <source>
        <dbReference type="Proteomes" id="UP001558474"/>
    </source>
</evidence>
<evidence type="ECO:0000313" key="9">
    <source>
        <dbReference type="EMBL" id="MEX3741257.1"/>
    </source>
</evidence>
<keyword evidence="10" id="KW-1185">Reference proteome</keyword>
<gene>
    <name evidence="9" type="primary">eccE</name>
    <name evidence="9" type="ORF">ABFW12_23805</name>
</gene>
<evidence type="ECO:0000256" key="6">
    <source>
        <dbReference type="ARBA" id="ARBA00023136"/>
    </source>
</evidence>
<evidence type="ECO:0000259" key="8">
    <source>
        <dbReference type="Pfam" id="PF11203"/>
    </source>
</evidence>
<dbReference type="Proteomes" id="UP001558474">
    <property type="component" value="Unassembled WGS sequence"/>
</dbReference>
<evidence type="ECO:0000256" key="3">
    <source>
        <dbReference type="ARBA" id="ARBA00022475"/>
    </source>
</evidence>
<keyword evidence="6" id="KW-0472">Membrane</keyword>
<feature type="domain" description="Type VII secretion system protein EccE" evidence="8">
    <location>
        <begin position="96"/>
        <end position="188"/>
    </location>
</feature>
<evidence type="ECO:0000256" key="4">
    <source>
        <dbReference type="ARBA" id="ARBA00022692"/>
    </source>
</evidence>
<comment type="caution">
    <text evidence="9">The sequence shown here is derived from an EMBL/GenBank/DDBJ whole genome shotgun (WGS) entry which is preliminary data.</text>
</comment>
<dbReference type="EMBL" id="JBDLOU010000062">
    <property type="protein sequence ID" value="MEX3741257.1"/>
    <property type="molecule type" value="Genomic_DNA"/>
</dbReference>
<organism evidence="9 10">
    <name type="scientific">Mycolicibacterium porcinum</name>
    <dbReference type="NCBI Taxonomy" id="39693"/>
    <lineage>
        <taxon>Bacteria</taxon>
        <taxon>Bacillati</taxon>
        <taxon>Actinomycetota</taxon>
        <taxon>Actinomycetes</taxon>
        <taxon>Mycobacteriales</taxon>
        <taxon>Mycobacteriaceae</taxon>
        <taxon>Mycolicibacterium</taxon>
    </lineage>
</organism>
<dbReference type="NCBIfam" id="TIGR03923">
    <property type="entry name" value="T7SS_EccE"/>
    <property type="match status" value="1"/>
</dbReference>
<accession>A0ABV3VIN8</accession>
<reference evidence="9 10" key="1">
    <citation type="submission" date="2024-04" db="EMBL/GenBank/DDBJ databases">
        <title>Genomic Markers of Mycobacteria.</title>
        <authorList>
            <person name="Soliman M.S."/>
            <person name="Elkholy A."/>
            <person name="Soliman N.S."/>
            <person name="Abbas A."/>
            <person name="Khayrat S."/>
            <person name="Shawky S."/>
        </authorList>
    </citation>
    <scope>NUCLEOTIDE SEQUENCE [LARGE SCALE GENOMIC DNA]</scope>
    <source>
        <strain evidence="9 10">Egy-CU-AM5</strain>
    </source>
</reference>
<comment type="similarity">
    <text evidence="2">Belongs to the EccE family.</text>
</comment>
<keyword evidence="4" id="KW-0812">Transmembrane</keyword>
<evidence type="ECO:0000256" key="5">
    <source>
        <dbReference type="ARBA" id="ARBA00022989"/>
    </source>
</evidence>
<proteinExistence type="inferred from homology"/>
<dbReference type="RefSeq" id="WP_368573889.1">
    <property type="nucleotide sequence ID" value="NZ_JBDLOU010000062.1"/>
</dbReference>
<protein>
    <submittedName>
        <fullName evidence="9">Type VII secretion protein EccE</fullName>
    </submittedName>
</protein>
<name>A0ABV3VIN8_9MYCO</name>
<keyword evidence="3" id="KW-1003">Cell membrane</keyword>
<evidence type="ECO:0000256" key="7">
    <source>
        <dbReference type="SAM" id="MobiDB-lite"/>
    </source>
</evidence>
<feature type="region of interest" description="Disordered" evidence="7">
    <location>
        <begin position="370"/>
        <end position="401"/>
    </location>
</feature>
<evidence type="ECO:0000256" key="2">
    <source>
        <dbReference type="ARBA" id="ARBA00007759"/>
    </source>
</evidence>
<dbReference type="Pfam" id="PF11203">
    <property type="entry name" value="EccE"/>
    <property type="match status" value="1"/>
</dbReference>
<comment type="subcellular location">
    <subcellularLocation>
        <location evidence="1">Cell membrane</location>
    </subcellularLocation>
</comment>
<dbReference type="InterPro" id="IPR021368">
    <property type="entry name" value="T7SS_EccE"/>
</dbReference>